<dbReference type="OrthoDB" id="1435349at2759"/>
<accession>A0A371I9U4</accession>
<reference evidence="1" key="1">
    <citation type="submission" date="2018-05" db="EMBL/GenBank/DDBJ databases">
        <title>Draft genome of Mucuna pruriens seed.</title>
        <authorList>
            <person name="Nnadi N.E."/>
            <person name="Vos R."/>
            <person name="Hasami M.H."/>
            <person name="Devisetty U.K."/>
            <person name="Aguiy J.C."/>
        </authorList>
    </citation>
    <scope>NUCLEOTIDE SEQUENCE [LARGE SCALE GENOMIC DNA]</scope>
    <source>
        <strain evidence="1">JCA_2017</strain>
    </source>
</reference>
<sequence length="125" mass="14053">MFLGKVKCLKGQITILCWESHFDQINASGIVSICDAIDNITKGDTDQSRKIHMTSWSSICSTKSHGGLGLRKTNINNQASMVKLGWRLKIPLKYNWGSYILLQKNVNQPSSNMWNGLTATWPNVR</sequence>
<feature type="non-terminal residue" evidence="1">
    <location>
        <position position="1"/>
    </location>
</feature>
<evidence type="ECO:0000313" key="2">
    <source>
        <dbReference type="Proteomes" id="UP000257109"/>
    </source>
</evidence>
<protein>
    <submittedName>
        <fullName evidence="1">Ribonuclease H protein</fullName>
    </submittedName>
</protein>
<keyword evidence="2" id="KW-1185">Reference proteome</keyword>
<gene>
    <name evidence="1" type="ORF">CR513_03479</name>
</gene>
<comment type="caution">
    <text evidence="1">The sequence shown here is derived from an EMBL/GenBank/DDBJ whole genome shotgun (WGS) entry which is preliminary data.</text>
</comment>
<feature type="non-terminal residue" evidence="1">
    <location>
        <position position="125"/>
    </location>
</feature>
<proteinExistence type="predicted"/>
<dbReference type="AlphaFoldDB" id="A0A371I9U4"/>
<dbReference type="Proteomes" id="UP000257109">
    <property type="component" value="Unassembled WGS sequence"/>
</dbReference>
<name>A0A371I9U4_MUCPR</name>
<evidence type="ECO:0000313" key="1">
    <source>
        <dbReference type="EMBL" id="RDY11810.1"/>
    </source>
</evidence>
<dbReference type="EMBL" id="QJKJ01000572">
    <property type="protein sequence ID" value="RDY11810.1"/>
    <property type="molecule type" value="Genomic_DNA"/>
</dbReference>
<organism evidence="1 2">
    <name type="scientific">Mucuna pruriens</name>
    <name type="common">Velvet bean</name>
    <name type="synonym">Dolichos pruriens</name>
    <dbReference type="NCBI Taxonomy" id="157652"/>
    <lineage>
        <taxon>Eukaryota</taxon>
        <taxon>Viridiplantae</taxon>
        <taxon>Streptophyta</taxon>
        <taxon>Embryophyta</taxon>
        <taxon>Tracheophyta</taxon>
        <taxon>Spermatophyta</taxon>
        <taxon>Magnoliopsida</taxon>
        <taxon>eudicotyledons</taxon>
        <taxon>Gunneridae</taxon>
        <taxon>Pentapetalae</taxon>
        <taxon>rosids</taxon>
        <taxon>fabids</taxon>
        <taxon>Fabales</taxon>
        <taxon>Fabaceae</taxon>
        <taxon>Papilionoideae</taxon>
        <taxon>50 kb inversion clade</taxon>
        <taxon>NPAAA clade</taxon>
        <taxon>indigoferoid/millettioid clade</taxon>
        <taxon>Phaseoleae</taxon>
        <taxon>Mucuna</taxon>
    </lineage>
</organism>